<dbReference type="PANTHER" id="PTHR45348">
    <property type="entry name" value="HYPOTHETICAL OXIDOREDUCTASE (EUROFUNG)"/>
    <property type="match status" value="1"/>
</dbReference>
<dbReference type="GO" id="GO:0016651">
    <property type="term" value="F:oxidoreductase activity, acting on NAD(P)H"/>
    <property type="evidence" value="ECO:0007669"/>
    <property type="project" value="InterPro"/>
</dbReference>
<dbReference type="InterPro" id="IPR013154">
    <property type="entry name" value="ADH-like_N"/>
</dbReference>
<evidence type="ECO:0000259" key="1">
    <source>
        <dbReference type="SMART" id="SM00829"/>
    </source>
</evidence>
<dbReference type="PANTHER" id="PTHR45348:SF2">
    <property type="entry name" value="ZINC-TYPE ALCOHOL DEHYDROGENASE-LIKE PROTEIN C2E1P3.01"/>
    <property type="match status" value="1"/>
</dbReference>
<dbReference type="InterPro" id="IPR013149">
    <property type="entry name" value="ADH-like_C"/>
</dbReference>
<accession>A0A5C3NVC6</accession>
<gene>
    <name evidence="2" type="ORF">K466DRAFT_343601</name>
</gene>
<dbReference type="SMART" id="SM00829">
    <property type="entry name" value="PKS_ER"/>
    <property type="match status" value="1"/>
</dbReference>
<dbReference type="Proteomes" id="UP000308197">
    <property type="component" value="Unassembled WGS sequence"/>
</dbReference>
<dbReference type="InterPro" id="IPR011032">
    <property type="entry name" value="GroES-like_sf"/>
</dbReference>
<name>A0A5C3NVC6_9APHY</name>
<dbReference type="InterPro" id="IPR020843">
    <property type="entry name" value="ER"/>
</dbReference>
<dbReference type="Pfam" id="PF08240">
    <property type="entry name" value="ADH_N"/>
    <property type="match status" value="1"/>
</dbReference>
<proteinExistence type="predicted"/>
<evidence type="ECO:0000313" key="2">
    <source>
        <dbReference type="EMBL" id="TFK81315.1"/>
    </source>
</evidence>
<evidence type="ECO:0000313" key="3">
    <source>
        <dbReference type="Proteomes" id="UP000308197"/>
    </source>
</evidence>
<dbReference type="Gene3D" id="3.90.180.10">
    <property type="entry name" value="Medium-chain alcohol dehydrogenases, catalytic domain"/>
    <property type="match status" value="1"/>
</dbReference>
<dbReference type="SUPFAM" id="SSF51735">
    <property type="entry name" value="NAD(P)-binding Rossmann-fold domains"/>
    <property type="match status" value="1"/>
</dbReference>
<dbReference type="CDD" id="cd08249">
    <property type="entry name" value="enoyl_reductase_like"/>
    <property type="match status" value="1"/>
</dbReference>
<feature type="domain" description="Enoyl reductase (ER)" evidence="1">
    <location>
        <begin position="15"/>
        <end position="348"/>
    </location>
</feature>
<sequence length="355" mass="37276">MSRTQKALYLTARAGQWVVGEAPIPRPGPKDVLVKVVSAALNPVDWKIVDSQFSAFIPSYPFISGSDGAGIVEEVGADVTTLVKGDKILFQGFFENELATFQQYCLVPAAITAKIPDNISFDEAASVPLGLATVVLALYNQDPNTDQTLRLTPPWAEGGATQFAGKPAFIIGGSSSVGQYAIQIAKLENFSPIITTASPRHTALLTSLGATHILDRALPPPAILAELQKLTAGTPLEFVFDAIALPDTQVLAYQAAAPGGSVVVVLPDVIPAGLKNPADGKRVSSVAGNVHFPQTRACGEELYARLTGWLETGIIKPNRVEVLPGGLAGIPDGLARLEAGKVSATKLIARPQETP</sequence>
<dbReference type="STRING" id="1314778.A0A5C3NVC6"/>
<organism evidence="2 3">
    <name type="scientific">Polyporus arcularius HHB13444</name>
    <dbReference type="NCBI Taxonomy" id="1314778"/>
    <lineage>
        <taxon>Eukaryota</taxon>
        <taxon>Fungi</taxon>
        <taxon>Dikarya</taxon>
        <taxon>Basidiomycota</taxon>
        <taxon>Agaricomycotina</taxon>
        <taxon>Agaricomycetes</taxon>
        <taxon>Polyporales</taxon>
        <taxon>Polyporaceae</taxon>
        <taxon>Polyporus</taxon>
    </lineage>
</organism>
<dbReference type="Gene3D" id="3.40.50.720">
    <property type="entry name" value="NAD(P)-binding Rossmann-like Domain"/>
    <property type="match status" value="1"/>
</dbReference>
<keyword evidence="3" id="KW-1185">Reference proteome</keyword>
<dbReference type="Pfam" id="PF00107">
    <property type="entry name" value="ADH_zinc_N"/>
    <property type="match status" value="1"/>
</dbReference>
<dbReference type="InterPro" id="IPR036291">
    <property type="entry name" value="NAD(P)-bd_dom_sf"/>
</dbReference>
<dbReference type="EMBL" id="ML211622">
    <property type="protein sequence ID" value="TFK81315.1"/>
    <property type="molecule type" value="Genomic_DNA"/>
</dbReference>
<dbReference type="InterPro" id="IPR047122">
    <property type="entry name" value="Trans-enoyl_RdTase-like"/>
</dbReference>
<dbReference type="InParanoid" id="A0A5C3NVC6"/>
<dbReference type="AlphaFoldDB" id="A0A5C3NVC6"/>
<dbReference type="SUPFAM" id="SSF50129">
    <property type="entry name" value="GroES-like"/>
    <property type="match status" value="1"/>
</dbReference>
<protein>
    <submittedName>
        <fullName evidence="2">GroES-like protein</fullName>
    </submittedName>
</protein>
<reference evidence="2 3" key="1">
    <citation type="journal article" date="2019" name="Nat. Ecol. Evol.">
        <title>Megaphylogeny resolves global patterns of mushroom evolution.</title>
        <authorList>
            <person name="Varga T."/>
            <person name="Krizsan K."/>
            <person name="Foldi C."/>
            <person name="Dima B."/>
            <person name="Sanchez-Garcia M."/>
            <person name="Sanchez-Ramirez S."/>
            <person name="Szollosi G.J."/>
            <person name="Szarkandi J.G."/>
            <person name="Papp V."/>
            <person name="Albert L."/>
            <person name="Andreopoulos W."/>
            <person name="Angelini C."/>
            <person name="Antonin V."/>
            <person name="Barry K.W."/>
            <person name="Bougher N.L."/>
            <person name="Buchanan P."/>
            <person name="Buyck B."/>
            <person name="Bense V."/>
            <person name="Catcheside P."/>
            <person name="Chovatia M."/>
            <person name="Cooper J."/>
            <person name="Damon W."/>
            <person name="Desjardin D."/>
            <person name="Finy P."/>
            <person name="Geml J."/>
            <person name="Haridas S."/>
            <person name="Hughes K."/>
            <person name="Justo A."/>
            <person name="Karasinski D."/>
            <person name="Kautmanova I."/>
            <person name="Kiss B."/>
            <person name="Kocsube S."/>
            <person name="Kotiranta H."/>
            <person name="LaButti K.M."/>
            <person name="Lechner B.E."/>
            <person name="Liimatainen K."/>
            <person name="Lipzen A."/>
            <person name="Lukacs Z."/>
            <person name="Mihaltcheva S."/>
            <person name="Morgado L.N."/>
            <person name="Niskanen T."/>
            <person name="Noordeloos M.E."/>
            <person name="Ohm R.A."/>
            <person name="Ortiz-Santana B."/>
            <person name="Ovrebo C."/>
            <person name="Racz N."/>
            <person name="Riley R."/>
            <person name="Savchenko A."/>
            <person name="Shiryaev A."/>
            <person name="Soop K."/>
            <person name="Spirin V."/>
            <person name="Szebenyi C."/>
            <person name="Tomsovsky M."/>
            <person name="Tulloss R.E."/>
            <person name="Uehling J."/>
            <person name="Grigoriev I.V."/>
            <person name="Vagvolgyi C."/>
            <person name="Papp T."/>
            <person name="Martin F.M."/>
            <person name="Miettinen O."/>
            <person name="Hibbett D.S."/>
            <person name="Nagy L.G."/>
        </authorList>
    </citation>
    <scope>NUCLEOTIDE SEQUENCE [LARGE SCALE GENOMIC DNA]</scope>
    <source>
        <strain evidence="2 3">HHB13444</strain>
    </source>
</reference>